<proteinExistence type="predicted"/>
<dbReference type="InterPro" id="IPR033879">
    <property type="entry name" value="UPP_Pase"/>
</dbReference>
<feature type="transmembrane region" description="Helical" evidence="4">
    <location>
        <begin position="142"/>
        <end position="166"/>
    </location>
</feature>
<evidence type="ECO:0000313" key="7">
    <source>
        <dbReference type="Proteomes" id="UP001064504"/>
    </source>
</evidence>
<sequence length="200" mass="22082">MGELETLNRSLFMLINAGGDTPHWLIQCAIGIAAGLIYLLPLLLVGFWLWGNPAERRLMLKAALVTVIALLANQLIWAVWPHPRPFVIGLGHTWMMHAPDSSFPSDHMTVFACIGLTLLLDGLSGWGVIILLTGLSVAWARVFLGVHFPLDMLGAMLVSLLAYAGLSPVWRRVGLLTTDWVVRLYRGLLAKPIRAGWLRN</sequence>
<accession>A0ABY6AQR5</accession>
<evidence type="ECO:0000313" key="6">
    <source>
        <dbReference type="EMBL" id="UXH41653.1"/>
    </source>
</evidence>
<name>A0ABY6AQR5_9PSED</name>
<keyword evidence="4" id="KW-1133">Transmembrane helix</keyword>
<dbReference type="RefSeq" id="WP_060476744.1">
    <property type="nucleotide sequence ID" value="NZ_CP077094.1"/>
</dbReference>
<dbReference type="SUPFAM" id="SSF48317">
    <property type="entry name" value="Acid phosphatase/Vanadium-dependent haloperoxidase"/>
    <property type="match status" value="1"/>
</dbReference>
<dbReference type="InterPro" id="IPR036938">
    <property type="entry name" value="PAP2/HPO_sf"/>
</dbReference>
<evidence type="ECO:0000256" key="1">
    <source>
        <dbReference type="ARBA" id="ARBA00012374"/>
    </source>
</evidence>
<feature type="domain" description="Phosphatidic acid phosphatase type 2/haloperoxidase" evidence="5">
    <location>
        <begin position="58"/>
        <end position="167"/>
    </location>
</feature>
<reference evidence="6" key="1">
    <citation type="submission" date="2022-09" db="EMBL/GenBank/DDBJ databases">
        <title>Complete genome sequence of Pseudomonas promysalinigenes strain RL-WG26, a newly isolated PGPR with the potential for plant salinity stress alleviation.</title>
        <authorList>
            <person name="Ren L."/>
            <person name="Wang G."/>
            <person name="Hu H."/>
        </authorList>
    </citation>
    <scope>NUCLEOTIDE SEQUENCE</scope>
    <source>
        <strain evidence="6">RL-WG26</strain>
    </source>
</reference>
<feature type="transmembrane region" description="Helical" evidence="4">
    <location>
        <begin position="62"/>
        <end position="80"/>
    </location>
</feature>
<evidence type="ECO:0000259" key="5">
    <source>
        <dbReference type="SMART" id="SM00014"/>
    </source>
</evidence>
<keyword evidence="7" id="KW-1185">Reference proteome</keyword>
<evidence type="ECO:0000256" key="3">
    <source>
        <dbReference type="ARBA" id="ARBA00047594"/>
    </source>
</evidence>
<protein>
    <recommendedName>
        <fullName evidence="1">undecaprenyl-diphosphate phosphatase</fullName>
        <ecNumber evidence="1">3.6.1.27</ecNumber>
    </recommendedName>
    <alternativeName>
        <fullName evidence="2">Undecaprenyl pyrophosphate phosphatase</fullName>
    </alternativeName>
</protein>
<comment type="catalytic activity">
    <reaction evidence="3">
        <text>di-trans,octa-cis-undecaprenyl diphosphate + H2O = di-trans,octa-cis-undecaprenyl phosphate + phosphate + H(+)</text>
        <dbReference type="Rhea" id="RHEA:28094"/>
        <dbReference type="ChEBI" id="CHEBI:15377"/>
        <dbReference type="ChEBI" id="CHEBI:15378"/>
        <dbReference type="ChEBI" id="CHEBI:43474"/>
        <dbReference type="ChEBI" id="CHEBI:58405"/>
        <dbReference type="ChEBI" id="CHEBI:60392"/>
        <dbReference type="EC" id="3.6.1.27"/>
    </reaction>
</comment>
<dbReference type="EMBL" id="CP104557">
    <property type="protein sequence ID" value="UXH41653.1"/>
    <property type="molecule type" value="Genomic_DNA"/>
</dbReference>
<dbReference type="PANTHER" id="PTHR14969:SF13">
    <property type="entry name" value="AT30094P"/>
    <property type="match status" value="1"/>
</dbReference>
<dbReference type="InterPro" id="IPR000326">
    <property type="entry name" value="PAP2/HPO"/>
</dbReference>
<keyword evidence="4" id="KW-0812">Transmembrane</keyword>
<dbReference type="Proteomes" id="UP001064504">
    <property type="component" value="Chromosome"/>
</dbReference>
<evidence type="ECO:0000256" key="4">
    <source>
        <dbReference type="SAM" id="Phobius"/>
    </source>
</evidence>
<dbReference type="SMART" id="SM00014">
    <property type="entry name" value="acidPPc"/>
    <property type="match status" value="1"/>
</dbReference>
<dbReference type="EC" id="3.6.1.27" evidence="1"/>
<feature type="transmembrane region" description="Helical" evidence="4">
    <location>
        <begin position="109"/>
        <end position="135"/>
    </location>
</feature>
<organism evidence="6 7">
    <name type="scientific">Pseudomonas promysalinigenes</name>
    <dbReference type="NCBI Taxonomy" id="485898"/>
    <lineage>
        <taxon>Bacteria</taxon>
        <taxon>Pseudomonadati</taxon>
        <taxon>Pseudomonadota</taxon>
        <taxon>Gammaproteobacteria</taxon>
        <taxon>Pseudomonadales</taxon>
        <taxon>Pseudomonadaceae</taxon>
        <taxon>Pseudomonas</taxon>
    </lineage>
</organism>
<gene>
    <name evidence="6" type="ORF">N5C08_09060</name>
</gene>
<keyword evidence="4" id="KW-0472">Membrane</keyword>
<evidence type="ECO:0000256" key="2">
    <source>
        <dbReference type="ARBA" id="ARBA00032707"/>
    </source>
</evidence>
<dbReference type="CDD" id="cd03385">
    <property type="entry name" value="PAP2_BcrC_like"/>
    <property type="match status" value="1"/>
</dbReference>
<dbReference type="Pfam" id="PF01569">
    <property type="entry name" value="PAP2"/>
    <property type="match status" value="1"/>
</dbReference>
<feature type="transmembrane region" description="Helical" evidence="4">
    <location>
        <begin position="24"/>
        <end position="50"/>
    </location>
</feature>
<dbReference type="PANTHER" id="PTHR14969">
    <property type="entry name" value="SPHINGOSINE-1-PHOSPHATE PHOSPHOHYDROLASE"/>
    <property type="match status" value="1"/>
</dbReference>
<dbReference type="Gene3D" id="1.20.144.10">
    <property type="entry name" value="Phosphatidic acid phosphatase type 2/haloperoxidase"/>
    <property type="match status" value="1"/>
</dbReference>